<protein>
    <submittedName>
        <fullName evidence="3">Copper transporter</fullName>
    </submittedName>
</protein>
<organism evidence="3 4">
    <name type="scientific">Carboxydichorda subterranea</name>
    <dbReference type="NCBI Taxonomy" id="3109565"/>
    <lineage>
        <taxon>Bacteria</taxon>
        <taxon>Bacillati</taxon>
        <taxon>Bacillota</taxon>
        <taxon>Limnochordia</taxon>
        <taxon>Limnochordales</taxon>
        <taxon>Geochordaceae</taxon>
        <taxon>Carboxydichorda</taxon>
    </lineage>
</organism>
<evidence type="ECO:0000256" key="1">
    <source>
        <dbReference type="SAM" id="Coils"/>
    </source>
</evidence>
<feature type="region of interest" description="Disordered" evidence="2">
    <location>
        <begin position="226"/>
        <end position="259"/>
    </location>
</feature>
<accession>A0ABZ1BZW2</accession>
<name>A0ABZ1BZW2_9FIRM</name>
<gene>
    <name evidence="3" type="ORF">U7230_04865</name>
</gene>
<feature type="coiled-coil region" evidence="1">
    <location>
        <begin position="35"/>
        <end position="76"/>
    </location>
</feature>
<sequence>MIPDVRQHSLTLAAVFVALAVGVAVGTAGAGGHLLAGQEKVIVQLEQRFAQLEEQIRRAAEEKEALRAQLERYRLAVKDLLPAVVARSLDGQSVEVIAVPGARAAGVQVESLLRAAGASVRLVVPRTGPAPVSAGAAHLLVVGPCSRVVGLVGAGDDPSSSPGDRARQAILWASSSASLPASPVTATAWVDAVDEPLGQAALLAALVEGREGQVTEEEAIRWLERVHAGESGERGGPCVQRGGPGGADGTRPVDGAGRS</sequence>
<evidence type="ECO:0000313" key="3">
    <source>
        <dbReference type="EMBL" id="WRP18342.1"/>
    </source>
</evidence>
<dbReference type="Proteomes" id="UP001332192">
    <property type="component" value="Chromosome"/>
</dbReference>
<keyword evidence="1" id="KW-0175">Coiled coil</keyword>
<dbReference type="InterPro" id="IPR021522">
    <property type="entry name" value="MctB"/>
</dbReference>
<dbReference type="EMBL" id="CP141615">
    <property type="protein sequence ID" value="WRP18342.1"/>
    <property type="molecule type" value="Genomic_DNA"/>
</dbReference>
<evidence type="ECO:0000313" key="4">
    <source>
        <dbReference type="Proteomes" id="UP001332192"/>
    </source>
</evidence>
<proteinExistence type="predicted"/>
<dbReference type="RefSeq" id="WP_324717613.1">
    <property type="nucleotide sequence ID" value="NZ_CP141615.1"/>
</dbReference>
<evidence type="ECO:0000256" key="2">
    <source>
        <dbReference type="SAM" id="MobiDB-lite"/>
    </source>
</evidence>
<reference evidence="3 4" key="1">
    <citation type="journal article" date="2024" name="Front. Microbiol.">
        <title>Novel thermophilic genera Geochorda gen. nov. and Carboxydochorda gen. nov. from the deep terrestrial subsurface reveal the ecophysiological diversity in the class Limnochordia.</title>
        <authorList>
            <person name="Karnachuk O.V."/>
            <person name="Lukina A.P."/>
            <person name="Avakyan M.R."/>
            <person name="Kadnikov V.V."/>
            <person name="Begmatov S."/>
            <person name="Beletsky A.V."/>
            <person name="Vlasova K.G."/>
            <person name="Novikov A.A."/>
            <person name="Shcherbakova V.A."/>
            <person name="Mardanov A.V."/>
            <person name="Ravin N.V."/>
        </authorList>
    </citation>
    <scope>NUCLEOTIDE SEQUENCE [LARGE SCALE GENOMIC DNA]</scope>
    <source>
        <strain evidence="3 4">L945</strain>
    </source>
</reference>
<keyword evidence="4" id="KW-1185">Reference proteome</keyword>
<dbReference type="Pfam" id="PF11382">
    <property type="entry name" value="MctB"/>
    <property type="match status" value="1"/>
</dbReference>